<keyword evidence="2 3" id="KW-0802">TPR repeat</keyword>
<gene>
    <name evidence="5" type="ORF">PHPALM_37029</name>
</gene>
<dbReference type="OrthoDB" id="2017782at2759"/>
<feature type="compositionally biased region" description="Acidic residues" evidence="4">
    <location>
        <begin position="557"/>
        <end position="568"/>
    </location>
</feature>
<evidence type="ECO:0000256" key="1">
    <source>
        <dbReference type="ARBA" id="ARBA00022737"/>
    </source>
</evidence>
<proteinExistence type="predicted"/>
<keyword evidence="6" id="KW-1185">Reference proteome</keyword>
<evidence type="ECO:0000313" key="5">
    <source>
        <dbReference type="EMBL" id="POM58336.1"/>
    </source>
</evidence>
<sequence length="882" mass="98311">MERVQLKQVESANTTIIQPMNHIYPIRRSSSANDRATMPTPQEEYQNGGDMALRPRFLQERSATVVHITPSPVDTLPVPRSKASTFLMSVMAKSKGSGVPETRKSTLEPLRPGVTNTLHYASQPGIERGMPLRMAGRSTGRFGCQLPAGQSDLLEKGIPEEVRERHVSASQEHIATVVRELQANKQQMQQQLDILQSILRFINVNERKRDGKRSALKEMVDAGIIPELASILREFRFHADLQVCVMSILSALVEESPINAYMMSEKTAVVHATQDRLVRLASNLVHAIEGSKHSVNIAAYQAEKVAKARKQSASYTDMLVAALTTIPRQKPSSAPSRNDVARRFLTSSASSTNNNELTENKRNVGRYGDRQRQAFKLDVAPPALSPHYRLLFSQKLKKPEILPLPDASESNNPMTMHDRPASSLPRKVLPLHLTPRSLTAAIYSGGSIFVEPSPLPKRLLYRGSFSAGGIRRKLSLPKKIQRVQTERLPPTQPLTSLNSDQPQEAEINPVKYLSDHVNDDTPAVRCTDENNSTMRDEDLEESEHEQKEKEEGKKEIEDEDESYEDDFDTTGGDLEGDEKMLSRIDSSQLASDGELIDLLHARSDSLPHILSTPVEVNAATTIQRYVRGVLVRRKYAQPSRTSIKSAMQANGKTPQTTNSSRSERRESRHGRTKGKCIPLSARSYRQLRSEGSNRRDNARSRVRPVMKMSSTPGKQARTKSKVSGQASVNSNVQTLKLSNQLLSSSRSPQQRGFPLPNQEITATTDNEPHKEEVNTKGPPNPEALKQVQTLYAEGLKHHKNNHLGLAIECYEKALVIPGAQNFASLHVNLGSALMAQNKFSEALESFEHAKRIQPNNVKAIYNFSLALLHLDRAHEAQRLVRF</sequence>
<dbReference type="Proteomes" id="UP000237271">
    <property type="component" value="Unassembled WGS sequence"/>
</dbReference>
<feature type="region of interest" description="Disordered" evidence="4">
    <location>
        <begin position="481"/>
        <end position="577"/>
    </location>
</feature>
<dbReference type="Pfam" id="PF07719">
    <property type="entry name" value="TPR_2"/>
    <property type="match status" value="1"/>
</dbReference>
<accession>A0A2P4WYG0</accession>
<evidence type="ECO:0000256" key="2">
    <source>
        <dbReference type="ARBA" id="ARBA00022803"/>
    </source>
</evidence>
<feature type="repeat" description="TPR" evidence="3">
    <location>
        <begin position="823"/>
        <end position="856"/>
    </location>
</feature>
<feature type="region of interest" description="Disordered" evidence="4">
    <location>
        <begin position="638"/>
        <end position="729"/>
    </location>
</feature>
<evidence type="ECO:0000256" key="4">
    <source>
        <dbReference type="SAM" id="MobiDB-lite"/>
    </source>
</evidence>
<dbReference type="Pfam" id="PF00612">
    <property type="entry name" value="IQ"/>
    <property type="match status" value="1"/>
</dbReference>
<dbReference type="PROSITE" id="PS50293">
    <property type="entry name" value="TPR_REGION"/>
    <property type="match status" value="1"/>
</dbReference>
<dbReference type="InterPro" id="IPR011990">
    <property type="entry name" value="TPR-like_helical_dom_sf"/>
</dbReference>
<feature type="region of interest" description="Disordered" evidence="4">
    <location>
        <begin position="96"/>
        <end position="116"/>
    </location>
</feature>
<dbReference type="SUPFAM" id="SSF48452">
    <property type="entry name" value="TPR-like"/>
    <property type="match status" value="1"/>
</dbReference>
<name>A0A2P4WYG0_9STRA</name>
<evidence type="ECO:0000256" key="3">
    <source>
        <dbReference type="PROSITE-ProRule" id="PRU00339"/>
    </source>
</evidence>
<feature type="compositionally biased region" description="Basic and acidic residues" evidence="4">
    <location>
        <begin position="358"/>
        <end position="368"/>
    </location>
</feature>
<feature type="compositionally biased region" description="Polar residues" evidence="4">
    <location>
        <begin position="345"/>
        <end position="357"/>
    </location>
</feature>
<dbReference type="SMART" id="SM00028">
    <property type="entry name" value="TPR"/>
    <property type="match status" value="2"/>
</dbReference>
<dbReference type="SMART" id="SM00015">
    <property type="entry name" value="IQ"/>
    <property type="match status" value="1"/>
</dbReference>
<evidence type="ECO:0000313" key="6">
    <source>
        <dbReference type="Proteomes" id="UP000237271"/>
    </source>
</evidence>
<feature type="region of interest" description="Disordered" evidence="4">
    <location>
        <begin position="345"/>
        <end position="368"/>
    </location>
</feature>
<feature type="compositionally biased region" description="Polar residues" evidence="4">
    <location>
        <begin position="493"/>
        <end position="502"/>
    </location>
</feature>
<dbReference type="EMBL" id="NCKW01020273">
    <property type="protein sequence ID" value="POM58336.1"/>
    <property type="molecule type" value="Genomic_DNA"/>
</dbReference>
<dbReference type="AlphaFoldDB" id="A0A2P4WYG0"/>
<feature type="compositionally biased region" description="Basic and acidic residues" evidence="4">
    <location>
        <begin position="687"/>
        <end position="699"/>
    </location>
</feature>
<keyword evidence="1" id="KW-0677">Repeat</keyword>
<dbReference type="PROSITE" id="PS50005">
    <property type="entry name" value="TPR"/>
    <property type="match status" value="1"/>
</dbReference>
<organism evidence="5 6">
    <name type="scientific">Phytophthora palmivora</name>
    <dbReference type="NCBI Taxonomy" id="4796"/>
    <lineage>
        <taxon>Eukaryota</taxon>
        <taxon>Sar</taxon>
        <taxon>Stramenopiles</taxon>
        <taxon>Oomycota</taxon>
        <taxon>Peronosporomycetes</taxon>
        <taxon>Peronosporales</taxon>
        <taxon>Peronosporaceae</taxon>
        <taxon>Phytophthora</taxon>
    </lineage>
</organism>
<feature type="compositionally biased region" description="Basic and acidic residues" evidence="4">
    <location>
        <begin position="544"/>
        <end position="556"/>
    </location>
</feature>
<dbReference type="InterPro" id="IPR013105">
    <property type="entry name" value="TPR_2"/>
</dbReference>
<dbReference type="PROSITE" id="PS50096">
    <property type="entry name" value="IQ"/>
    <property type="match status" value="1"/>
</dbReference>
<feature type="region of interest" description="Disordered" evidence="4">
    <location>
        <begin position="742"/>
        <end position="781"/>
    </location>
</feature>
<feature type="compositionally biased region" description="Polar residues" evidence="4">
    <location>
        <begin position="638"/>
        <end position="658"/>
    </location>
</feature>
<protein>
    <submittedName>
        <fullName evidence="5">Uncharacterized protein</fullName>
    </submittedName>
</protein>
<dbReference type="Gene3D" id="1.25.40.10">
    <property type="entry name" value="Tetratricopeptide repeat domain"/>
    <property type="match status" value="1"/>
</dbReference>
<dbReference type="InterPro" id="IPR000048">
    <property type="entry name" value="IQ_motif_EF-hand-BS"/>
</dbReference>
<comment type="caution">
    <text evidence="5">The sequence shown here is derived from an EMBL/GenBank/DDBJ whole genome shotgun (WGS) entry which is preliminary data.</text>
</comment>
<dbReference type="InterPro" id="IPR019734">
    <property type="entry name" value="TPR_rpt"/>
</dbReference>
<reference evidence="5 6" key="1">
    <citation type="journal article" date="2017" name="Genome Biol. Evol.">
        <title>Phytophthora megakarya and P. palmivora, closely related causal agents of cacao black pod rot, underwent increases in genome sizes and gene numbers by different mechanisms.</title>
        <authorList>
            <person name="Ali S.S."/>
            <person name="Shao J."/>
            <person name="Lary D.J."/>
            <person name="Kronmiller B."/>
            <person name="Shen D."/>
            <person name="Strem M.D."/>
            <person name="Amoako-Attah I."/>
            <person name="Akrofi A.Y."/>
            <person name="Begoude B.A."/>
            <person name="Ten Hoopen G.M."/>
            <person name="Coulibaly K."/>
            <person name="Kebe B.I."/>
            <person name="Melnick R.L."/>
            <person name="Guiltinan M.J."/>
            <person name="Tyler B.M."/>
            <person name="Meinhardt L.W."/>
            <person name="Bailey B.A."/>
        </authorList>
    </citation>
    <scope>NUCLEOTIDE SEQUENCE [LARGE SCALE GENOMIC DNA]</scope>
    <source>
        <strain evidence="6">sbr112.9</strain>
    </source>
</reference>